<dbReference type="Pfam" id="PF14054">
    <property type="entry name" value="DUF4249"/>
    <property type="match status" value="1"/>
</dbReference>
<dbReference type="Proteomes" id="UP001232063">
    <property type="component" value="Unassembled WGS sequence"/>
</dbReference>
<evidence type="ECO:0000313" key="2">
    <source>
        <dbReference type="Proteomes" id="UP001232063"/>
    </source>
</evidence>
<dbReference type="EMBL" id="JASJOU010000010">
    <property type="protein sequence ID" value="MDJ1504175.1"/>
    <property type="molecule type" value="Genomic_DNA"/>
</dbReference>
<comment type="caution">
    <text evidence="1">The sequence shown here is derived from an EMBL/GenBank/DDBJ whole genome shotgun (WGS) entry which is preliminary data.</text>
</comment>
<dbReference type="PROSITE" id="PS51257">
    <property type="entry name" value="PROKAR_LIPOPROTEIN"/>
    <property type="match status" value="1"/>
</dbReference>
<evidence type="ECO:0000313" key="1">
    <source>
        <dbReference type="EMBL" id="MDJ1504175.1"/>
    </source>
</evidence>
<reference evidence="1" key="1">
    <citation type="submission" date="2023-05" db="EMBL/GenBank/DDBJ databases">
        <authorList>
            <person name="Zhang X."/>
        </authorList>
    </citation>
    <scope>NUCLEOTIDE SEQUENCE</scope>
    <source>
        <strain evidence="1">BD1B2-1</strain>
    </source>
</reference>
<accession>A0AAE3R9W8</accession>
<dbReference type="RefSeq" id="WP_314515169.1">
    <property type="nucleotide sequence ID" value="NZ_JASJOU010000010.1"/>
</dbReference>
<dbReference type="InterPro" id="IPR025345">
    <property type="entry name" value="DUF4249"/>
</dbReference>
<keyword evidence="2" id="KW-1185">Reference proteome</keyword>
<sequence>MKHISLFIIGILTICLLSSCEDVIQLDVAAAESQLVIDAFISNTPSAQTIRLTKTVPYFETGDAPTVSGAEIILQNTTTGREFIFTDMQTDGQYIWKPAGKDSIGKVGDKFLLTVRYDNNEYQASSNLNRTTKVDSITVDYKEESGDDKAGYYAEFYGRDSLGKQDYYWIKSFKNGKYQTKLLTYATNGIGGTDNENGSDGFLFIPPIREAITDGDDPFALGDKIRVEIWSITKETLEFFTQAEAQINNGGLFARPPENLRTNFTNNTNSSKQPVGWFSTSAVYELEGIVEDK</sequence>
<dbReference type="AlphaFoldDB" id="A0AAE3R9W8"/>
<organism evidence="1 2">
    <name type="scientific">Xanthocytophaga agilis</name>
    <dbReference type="NCBI Taxonomy" id="3048010"/>
    <lineage>
        <taxon>Bacteria</taxon>
        <taxon>Pseudomonadati</taxon>
        <taxon>Bacteroidota</taxon>
        <taxon>Cytophagia</taxon>
        <taxon>Cytophagales</taxon>
        <taxon>Rhodocytophagaceae</taxon>
        <taxon>Xanthocytophaga</taxon>
    </lineage>
</organism>
<gene>
    <name evidence="1" type="ORF">QNI22_26170</name>
</gene>
<protein>
    <submittedName>
        <fullName evidence="1">DUF4249 domain-containing protein</fullName>
    </submittedName>
</protein>
<proteinExistence type="predicted"/>
<name>A0AAE3R9W8_9BACT</name>